<proteinExistence type="predicted"/>
<comment type="caution">
    <text evidence="2">The sequence shown here is derived from an EMBL/GenBank/DDBJ whole genome shotgun (WGS) entry which is preliminary data.</text>
</comment>
<name>A0ABT1WPX7_9LACT</name>
<dbReference type="Pfam" id="PF06161">
    <property type="entry name" value="DUF975"/>
    <property type="match status" value="1"/>
</dbReference>
<dbReference type="RefSeq" id="WP_256945709.1">
    <property type="nucleotide sequence ID" value="NZ_JANHNZ010000010.1"/>
</dbReference>
<dbReference type="Proteomes" id="UP001059480">
    <property type="component" value="Unassembled WGS sequence"/>
</dbReference>
<evidence type="ECO:0000256" key="1">
    <source>
        <dbReference type="SAM" id="Phobius"/>
    </source>
</evidence>
<protein>
    <submittedName>
        <fullName evidence="2">DUF975 family protein</fullName>
    </submittedName>
</protein>
<evidence type="ECO:0000313" key="2">
    <source>
        <dbReference type="EMBL" id="MCQ9210596.1"/>
    </source>
</evidence>
<feature type="transmembrane region" description="Helical" evidence="1">
    <location>
        <begin position="93"/>
        <end position="115"/>
    </location>
</feature>
<keyword evidence="1" id="KW-0812">Transmembrane</keyword>
<dbReference type="InterPro" id="IPR010380">
    <property type="entry name" value="DUF975"/>
</dbReference>
<reference evidence="2" key="2">
    <citation type="journal article" date="2023" name="Curr. Microbiol.">
        <title>Granulicatella seriolae sp. nov., a Novel Facultative Anaerobe Isolated from Yellowtail Marine Fish.</title>
        <authorList>
            <person name="Lee M."/>
            <person name="Choi Y.J."/>
            <person name="Farooq A."/>
            <person name="Jeong J.B."/>
            <person name="Jung M.Y."/>
        </authorList>
    </citation>
    <scope>NUCLEOTIDE SEQUENCE</scope>
    <source>
        <strain evidence="2">S8</strain>
    </source>
</reference>
<feature type="transmembrane region" description="Helical" evidence="1">
    <location>
        <begin position="20"/>
        <end position="40"/>
    </location>
</feature>
<dbReference type="EMBL" id="JANHNZ010000010">
    <property type="protein sequence ID" value="MCQ9210596.1"/>
    <property type="molecule type" value="Genomic_DNA"/>
</dbReference>
<gene>
    <name evidence="2" type="ORF">NPA36_08540</name>
</gene>
<keyword evidence="1" id="KW-0472">Membrane</keyword>
<reference evidence="2" key="1">
    <citation type="submission" date="2022-07" db="EMBL/GenBank/DDBJ databases">
        <authorList>
            <person name="Jung M.-Y."/>
            <person name="Lee M."/>
        </authorList>
    </citation>
    <scope>NUCLEOTIDE SEQUENCE</scope>
    <source>
        <strain evidence="2">S8</strain>
    </source>
</reference>
<evidence type="ECO:0000313" key="3">
    <source>
        <dbReference type="Proteomes" id="UP001059480"/>
    </source>
</evidence>
<accession>A0ABT1WPX7</accession>
<feature type="transmembrane region" description="Helical" evidence="1">
    <location>
        <begin position="135"/>
        <end position="160"/>
    </location>
</feature>
<feature type="transmembrane region" description="Helical" evidence="1">
    <location>
        <begin position="46"/>
        <end position="67"/>
    </location>
</feature>
<keyword evidence="1" id="KW-1133">Transmembrane helix</keyword>
<feature type="transmembrane region" description="Helical" evidence="1">
    <location>
        <begin position="198"/>
        <end position="222"/>
    </location>
</feature>
<reference evidence="2" key="3">
    <citation type="journal article" date="2023" name="Microbiol. Resour. Announc.">
        <title>Draft Genome Sequence of Granulicatella sp. Strain S8, Isolated from a Marine Fish, Seriola quinqueradiata.</title>
        <authorList>
            <person name="Lee M."/>
            <person name="Farooq A."/>
            <person name="Jeong J.B."/>
            <person name="Jung M.Y."/>
        </authorList>
    </citation>
    <scope>NUCLEOTIDE SEQUENCE</scope>
    <source>
        <strain evidence="2">S8</strain>
    </source>
</reference>
<organism evidence="2 3">
    <name type="scientific">Granulicatella seriolae</name>
    <dbReference type="NCBI Taxonomy" id="2967226"/>
    <lineage>
        <taxon>Bacteria</taxon>
        <taxon>Bacillati</taxon>
        <taxon>Bacillota</taxon>
        <taxon>Bacilli</taxon>
        <taxon>Lactobacillales</taxon>
        <taxon>Carnobacteriaceae</taxon>
        <taxon>Granulicatella</taxon>
    </lineage>
</organism>
<keyword evidence="3" id="KW-1185">Reference proteome</keyword>
<sequence length="247" mass="28399">MEKKPFNRVKIKKEAKNIVLKHYLAAIVPFILAALGGVFANQDWTILAAIYSIVVSLLILKYSLALVRNPDRVQSNILDTLRYSLVDNFWTRLIYMIILSVIVFIINMGVFLAVTTMGGLSFIFGISLFRADLDFMFLLTFFAVLVFLFFIYLINIYFYFYSYIIQDNLSEGNRLPKLTVLETLSKSFELMRGRVGEFILLHLSMLGWALSCVLIIPIFFVVPYMSTVTTIWINKVMAEDDEIVDFG</sequence>